<dbReference type="FunFam" id="3.40.50.300:FF:000929">
    <property type="entry name" value="DNA helicase"/>
    <property type="match status" value="1"/>
</dbReference>
<evidence type="ECO:0000256" key="5">
    <source>
        <dbReference type="ARBA" id="ARBA00022801"/>
    </source>
</evidence>
<keyword evidence="4 12" id="KW-0547">Nucleotide-binding</keyword>
<evidence type="ECO:0000256" key="2">
    <source>
        <dbReference type="ARBA" id="ARBA00008010"/>
    </source>
</evidence>
<dbReference type="GO" id="GO:0003688">
    <property type="term" value="F:DNA replication origin binding"/>
    <property type="evidence" value="ECO:0007669"/>
    <property type="project" value="UniProtKB-UniRule"/>
</dbReference>
<keyword evidence="5 13" id="KW-0378">Hydrolase</keyword>
<dbReference type="Pfam" id="PF21933">
    <property type="entry name" value="MCM5_C"/>
    <property type="match status" value="1"/>
</dbReference>
<dbReference type="Pfam" id="PF00493">
    <property type="entry name" value="MCM"/>
    <property type="match status" value="1"/>
</dbReference>
<dbReference type="GO" id="GO:0005634">
    <property type="term" value="C:nucleus"/>
    <property type="evidence" value="ECO:0007669"/>
    <property type="project" value="UniProtKB-SubCell"/>
</dbReference>
<dbReference type="PROSITE" id="PS50051">
    <property type="entry name" value="MCM_2"/>
    <property type="match status" value="1"/>
</dbReference>
<keyword evidence="3 13" id="KW-0235">DNA replication</keyword>
<evidence type="ECO:0000256" key="14">
    <source>
        <dbReference type="SAM" id="MobiDB-lite"/>
    </source>
</evidence>
<dbReference type="PANTHER" id="PTHR11630">
    <property type="entry name" value="DNA REPLICATION LICENSING FACTOR MCM FAMILY MEMBER"/>
    <property type="match status" value="1"/>
</dbReference>
<gene>
    <name evidence="16" type="ORF">MICPUN_84917</name>
</gene>
<keyword evidence="17" id="KW-1185">Reference proteome</keyword>
<comment type="similarity">
    <text evidence="2 12">Belongs to the MCM family.</text>
</comment>
<dbReference type="KEGG" id="mis:MICPUN_84917"/>
<comment type="function">
    <text evidence="13">Acts as component of the MCM2-7 complex (MCM complex) which is the replicative helicase essential for 'once per cell cycle' DNA replication initiation and elongation in eukaryotic cells. The active ATPase sites in the MCM2-7 ring are formed through the interaction surfaces of two neighboring subunits such that a critical structure of a conserved arginine finger motif is provided in trans relative to the ATP-binding site of the Walker A box of the adjacent subunit. The six ATPase active sites, however, are likely to contribute differentially to the complex helicase activity.</text>
</comment>
<dbReference type="InterPro" id="IPR033762">
    <property type="entry name" value="MCM_OB"/>
</dbReference>
<feature type="domain" description="MCM C-terminal AAA(+) ATPase" evidence="15">
    <location>
        <begin position="358"/>
        <end position="563"/>
    </location>
</feature>
<sequence>MAGWDEGNVYYTDLGDGDGRPGRDGEGVTPGQARRKFADFLRNFRSEPTAEYPDGRLVYRDKLDQDTPPRDVTVLLDDIIAHDPELAKEVRNQPDIYIPCLEHAAVAVVESLRNEAGLNPQKDALVTGVGGSKDMFDKLEIQVHLVSDETPASVRSLNSAHVSKLVYIPGIVIAAAKAKTKATRLCLQCRSCRSLKYMDLKPGFGGMAQPPRRCEANGTNGAPIGAPGGTDCGLDPYVPMADKSKFCDVQTLKLQENPEDVPAGEMPRHMILHVERTMVQRITPGTRVKVMGVYTLSRGMGKAGGSKRGRDESSTISTPYIRVVGMTEESEGARGDAHFTDAEHTEFKAFAARPFKEVIGDIRSRIAPAIFGADDIKAAVASLLFSGSRKTTQDGAKLRGDVNVLLMGDPSTAKSQFLKFVEKTAPICVYTSGKGSSAAGLTASVVRDSDGGFMLEGGAMVLADGGCVCIDEFDKMRDEDRVAIHEAMEQQTISIAKAGITTVLNSRAAVLAAANPPSGRYDDLKTAQENIDLQTTILSRFDLIFIVRDERLYERDLAIADHVLGIHAGHGGEIGDDGSIVPVGQDKNPEAERQVKFLKRYVEYCRATCSPRLVPTSAKLLEDQYVRYRQEMRDRAKKGGAPAVPITVRQLEAITRVSESLAKMTLQKHVTEEHVQEALRLFEVSTIDAARSGVADMVVLTPEQREELMLVETQIKQKLAIGATASKRHLVEDLGRLGVNEWAVMRALMIMSQRGEIQERAEGRRVTRVH</sequence>
<dbReference type="InterPro" id="IPR027925">
    <property type="entry name" value="MCM_N"/>
</dbReference>
<dbReference type="OMA" id="ITYCKTR"/>
<dbReference type="RefSeq" id="XP_002504742.1">
    <property type="nucleotide sequence ID" value="XM_002504696.1"/>
</dbReference>
<dbReference type="Gene3D" id="2.20.28.10">
    <property type="match status" value="1"/>
</dbReference>
<evidence type="ECO:0000256" key="3">
    <source>
        <dbReference type="ARBA" id="ARBA00022705"/>
    </source>
</evidence>
<evidence type="ECO:0000256" key="6">
    <source>
        <dbReference type="ARBA" id="ARBA00022806"/>
    </source>
</evidence>
<keyword evidence="10 13" id="KW-0131">Cell cycle</keyword>
<dbReference type="InterPro" id="IPR027417">
    <property type="entry name" value="P-loop_NTPase"/>
</dbReference>
<dbReference type="InterPro" id="IPR031327">
    <property type="entry name" value="MCM"/>
</dbReference>
<dbReference type="SMART" id="SM00350">
    <property type="entry name" value="MCM"/>
    <property type="match status" value="1"/>
</dbReference>
<accession>C1ED12</accession>
<dbReference type="Gene3D" id="2.40.50.140">
    <property type="entry name" value="Nucleic acid-binding proteins"/>
    <property type="match status" value="1"/>
</dbReference>
<dbReference type="EMBL" id="CP001329">
    <property type="protein sequence ID" value="ACO66000.1"/>
    <property type="molecule type" value="Genomic_DNA"/>
</dbReference>
<evidence type="ECO:0000256" key="13">
    <source>
        <dbReference type="RuleBase" id="RU368063"/>
    </source>
</evidence>
<protein>
    <recommendedName>
        <fullName evidence="13">DNA replication licensing factor MCM5</fullName>
        <ecNumber evidence="13">3.6.4.12</ecNumber>
    </recommendedName>
</protein>
<dbReference type="Pfam" id="PF17855">
    <property type="entry name" value="MCM_lid"/>
    <property type="match status" value="1"/>
</dbReference>
<evidence type="ECO:0000313" key="17">
    <source>
        <dbReference type="Proteomes" id="UP000002009"/>
    </source>
</evidence>
<evidence type="ECO:0000256" key="11">
    <source>
        <dbReference type="ARBA" id="ARBA00047995"/>
    </source>
</evidence>
<evidence type="ECO:0000256" key="8">
    <source>
        <dbReference type="ARBA" id="ARBA00023125"/>
    </source>
</evidence>
<reference evidence="16 17" key="1">
    <citation type="journal article" date="2009" name="Science">
        <title>Green evolution and dynamic adaptations revealed by genomes of the marine picoeukaryotes Micromonas.</title>
        <authorList>
            <person name="Worden A.Z."/>
            <person name="Lee J.H."/>
            <person name="Mock T."/>
            <person name="Rouze P."/>
            <person name="Simmons M.P."/>
            <person name="Aerts A.L."/>
            <person name="Allen A.E."/>
            <person name="Cuvelier M.L."/>
            <person name="Derelle E."/>
            <person name="Everett M.V."/>
            <person name="Foulon E."/>
            <person name="Grimwood J."/>
            <person name="Gundlach H."/>
            <person name="Henrissat B."/>
            <person name="Napoli C."/>
            <person name="McDonald S.M."/>
            <person name="Parker M.S."/>
            <person name="Rombauts S."/>
            <person name="Salamov A."/>
            <person name="Von Dassow P."/>
            <person name="Badger J.H."/>
            <person name="Coutinho P.M."/>
            <person name="Demir E."/>
            <person name="Dubchak I."/>
            <person name="Gentemann C."/>
            <person name="Eikrem W."/>
            <person name="Gready J.E."/>
            <person name="John U."/>
            <person name="Lanier W."/>
            <person name="Lindquist E.A."/>
            <person name="Lucas S."/>
            <person name="Mayer K.F."/>
            <person name="Moreau H."/>
            <person name="Not F."/>
            <person name="Otillar R."/>
            <person name="Panaud O."/>
            <person name="Pangilinan J."/>
            <person name="Paulsen I."/>
            <person name="Piegu B."/>
            <person name="Poliakov A."/>
            <person name="Robbens S."/>
            <person name="Schmutz J."/>
            <person name="Toulza E."/>
            <person name="Wyss T."/>
            <person name="Zelensky A."/>
            <person name="Zhou K."/>
            <person name="Armbrust E.V."/>
            <person name="Bhattacharya D."/>
            <person name="Goodenough U.W."/>
            <person name="Van de Peer Y."/>
            <person name="Grigoriev I.V."/>
        </authorList>
    </citation>
    <scope>NUCLEOTIDE SEQUENCE [LARGE SCALE GENOMIC DNA]</scope>
    <source>
        <strain evidence="17">RCC299 / NOUM17</strain>
    </source>
</reference>
<evidence type="ECO:0000256" key="9">
    <source>
        <dbReference type="ARBA" id="ARBA00023242"/>
    </source>
</evidence>
<dbReference type="GO" id="GO:0017116">
    <property type="term" value="F:single-stranded DNA helicase activity"/>
    <property type="evidence" value="ECO:0007669"/>
    <property type="project" value="TreeGrafter"/>
</dbReference>
<dbReference type="InterPro" id="IPR054125">
    <property type="entry name" value="MCM5_C"/>
</dbReference>
<name>C1ED12_MICCC</name>
<dbReference type="Gene3D" id="3.40.50.300">
    <property type="entry name" value="P-loop containing nucleotide triphosphate hydrolases"/>
    <property type="match status" value="1"/>
</dbReference>
<dbReference type="STRING" id="296587.C1ED12"/>
<dbReference type="InterPro" id="IPR041562">
    <property type="entry name" value="MCM_lid"/>
</dbReference>
<evidence type="ECO:0000256" key="1">
    <source>
        <dbReference type="ARBA" id="ARBA00004123"/>
    </source>
</evidence>
<dbReference type="AlphaFoldDB" id="C1ED12"/>
<dbReference type="GO" id="GO:0000727">
    <property type="term" value="P:double-strand break repair via break-induced replication"/>
    <property type="evidence" value="ECO:0007669"/>
    <property type="project" value="TreeGrafter"/>
</dbReference>
<dbReference type="eggNOG" id="KOG0481">
    <property type="taxonomic scope" value="Eukaryota"/>
</dbReference>
<dbReference type="SUPFAM" id="SSF50249">
    <property type="entry name" value="Nucleic acid-binding proteins"/>
    <property type="match status" value="1"/>
</dbReference>
<dbReference type="GO" id="GO:0042555">
    <property type="term" value="C:MCM complex"/>
    <property type="evidence" value="ECO:0007669"/>
    <property type="project" value="UniProtKB-UniRule"/>
</dbReference>
<dbReference type="FunCoup" id="C1ED12">
    <property type="interactions" value="1512"/>
</dbReference>
<evidence type="ECO:0000256" key="7">
    <source>
        <dbReference type="ARBA" id="ARBA00022840"/>
    </source>
</evidence>
<evidence type="ECO:0000259" key="15">
    <source>
        <dbReference type="PROSITE" id="PS50051"/>
    </source>
</evidence>
<dbReference type="PRINTS" id="PR01661">
    <property type="entry name" value="MCMPROTEIN5"/>
</dbReference>
<dbReference type="InterPro" id="IPR001208">
    <property type="entry name" value="MCM_dom"/>
</dbReference>
<keyword evidence="6 13" id="KW-0347">Helicase</keyword>
<dbReference type="SUPFAM" id="SSF52540">
    <property type="entry name" value="P-loop containing nucleoside triphosphate hydrolases"/>
    <property type="match status" value="1"/>
</dbReference>
<dbReference type="InParanoid" id="C1ED12"/>
<dbReference type="Gene3D" id="3.30.1640.10">
    <property type="entry name" value="mini-chromosome maintenance (MCM) complex, chain A, domain 1"/>
    <property type="match status" value="1"/>
</dbReference>
<evidence type="ECO:0000313" key="16">
    <source>
        <dbReference type="EMBL" id="ACO66000.1"/>
    </source>
</evidence>
<dbReference type="GO" id="GO:0005524">
    <property type="term" value="F:ATP binding"/>
    <property type="evidence" value="ECO:0007669"/>
    <property type="project" value="UniProtKB-UniRule"/>
</dbReference>
<dbReference type="GO" id="GO:0016887">
    <property type="term" value="F:ATP hydrolysis activity"/>
    <property type="evidence" value="ECO:0007669"/>
    <property type="project" value="RHEA"/>
</dbReference>
<dbReference type="OrthoDB" id="10036721at2759"/>
<dbReference type="GeneID" id="8246607"/>
<dbReference type="GO" id="GO:0043138">
    <property type="term" value="F:3'-5' DNA helicase activity"/>
    <property type="evidence" value="ECO:0007669"/>
    <property type="project" value="TreeGrafter"/>
</dbReference>
<proteinExistence type="inferred from homology"/>
<keyword evidence="7 12" id="KW-0067">ATP-binding</keyword>
<dbReference type="PANTHER" id="PTHR11630:SF42">
    <property type="entry name" value="DNA REPLICATION LICENSING FACTOR MCM5"/>
    <property type="match status" value="1"/>
</dbReference>
<dbReference type="Proteomes" id="UP000002009">
    <property type="component" value="Chromosome 9"/>
</dbReference>
<keyword evidence="9 13" id="KW-0539">Nucleus</keyword>
<comment type="catalytic activity">
    <reaction evidence="11 13">
        <text>ATP + H2O = ADP + phosphate + H(+)</text>
        <dbReference type="Rhea" id="RHEA:13065"/>
        <dbReference type="ChEBI" id="CHEBI:15377"/>
        <dbReference type="ChEBI" id="CHEBI:15378"/>
        <dbReference type="ChEBI" id="CHEBI:30616"/>
        <dbReference type="ChEBI" id="CHEBI:43474"/>
        <dbReference type="ChEBI" id="CHEBI:456216"/>
        <dbReference type="EC" id="3.6.4.12"/>
    </reaction>
</comment>
<feature type="compositionally biased region" description="Basic and acidic residues" evidence="14">
    <location>
        <begin position="17"/>
        <end position="26"/>
    </location>
</feature>
<dbReference type="InterPro" id="IPR008048">
    <property type="entry name" value="MCM5"/>
</dbReference>
<dbReference type="InterPro" id="IPR012340">
    <property type="entry name" value="NA-bd_OB-fold"/>
</dbReference>
<evidence type="ECO:0000256" key="10">
    <source>
        <dbReference type="ARBA" id="ARBA00023306"/>
    </source>
</evidence>
<dbReference type="Pfam" id="PF14551">
    <property type="entry name" value="MCM_N"/>
    <property type="match status" value="1"/>
</dbReference>
<organism evidence="16 17">
    <name type="scientific">Micromonas commoda (strain RCC299 / NOUM17 / CCMP2709)</name>
    <name type="common">Picoplanktonic green alga</name>
    <dbReference type="NCBI Taxonomy" id="296587"/>
    <lineage>
        <taxon>Eukaryota</taxon>
        <taxon>Viridiplantae</taxon>
        <taxon>Chlorophyta</taxon>
        <taxon>Mamiellophyceae</taxon>
        <taxon>Mamiellales</taxon>
        <taxon>Mamiellaceae</taxon>
        <taxon>Micromonas</taxon>
    </lineage>
</organism>
<evidence type="ECO:0000256" key="12">
    <source>
        <dbReference type="RuleBase" id="RU004070"/>
    </source>
</evidence>
<feature type="region of interest" description="Disordered" evidence="14">
    <location>
        <begin position="11"/>
        <end position="31"/>
    </location>
</feature>
<dbReference type="GO" id="GO:0003697">
    <property type="term" value="F:single-stranded DNA binding"/>
    <property type="evidence" value="ECO:0007669"/>
    <property type="project" value="TreeGrafter"/>
</dbReference>
<evidence type="ECO:0000256" key="4">
    <source>
        <dbReference type="ARBA" id="ARBA00022741"/>
    </source>
</evidence>
<comment type="subcellular location">
    <subcellularLocation>
        <location evidence="1 13">Nucleus</location>
    </subcellularLocation>
</comment>
<dbReference type="EC" id="3.6.4.12" evidence="13"/>
<dbReference type="PRINTS" id="PR01657">
    <property type="entry name" value="MCMFAMILY"/>
</dbReference>
<dbReference type="Pfam" id="PF17207">
    <property type="entry name" value="MCM_OB"/>
    <property type="match status" value="1"/>
</dbReference>
<keyword evidence="8 12" id="KW-0238">DNA-binding</keyword>
<comment type="subunit">
    <text evidence="13">Component of the MCM2-7 complex.</text>
</comment>
<dbReference type="GO" id="GO:0006270">
    <property type="term" value="P:DNA replication initiation"/>
    <property type="evidence" value="ECO:0007669"/>
    <property type="project" value="UniProtKB-UniRule"/>
</dbReference>